<protein>
    <submittedName>
        <fullName evidence="2">Uncharacterized protein</fullName>
    </submittedName>
</protein>
<comment type="caution">
    <text evidence="2">The sequence shown here is derived from an EMBL/GenBank/DDBJ whole genome shotgun (WGS) entry which is preliminary data.</text>
</comment>
<dbReference type="Proteomes" id="UP001283361">
    <property type="component" value="Unassembled WGS sequence"/>
</dbReference>
<name>A0AAE0XNK3_9GAST</name>
<accession>A0AAE0XNK3</accession>
<keyword evidence="3" id="KW-1185">Reference proteome</keyword>
<feature type="region of interest" description="Disordered" evidence="1">
    <location>
        <begin position="184"/>
        <end position="212"/>
    </location>
</feature>
<proteinExistence type="predicted"/>
<feature type="compositionally biased region" description="Basic and acidic residues" evidence="1">
    <location>
        <begin position="184"/>
        <end position="193"/>
    </location>
</feature>
<dbReference type="AlphaFoldDB" id="A0AAE0XNK3"/>
<gene>
    <name evidence="2" type="ORF">RRG08_046186</name>
</gene>
<organism evidence="2 3">
    <name type="scientific">Elysia crispata</name>
    <name type="common">lettuce slug</name>
    <dbReference type="NCBI Taxonomy" id="231223"/>
    <lineage>
        <taxon>Eukaryota</taxon>
        <taxon>Metazoa</taxon>
        <taxon>Spiralia</taxon>
        <taxon>Lophotrochozoa</taxon>
        <taxon>Mollusca</taxon>
        <taxon>Gastropoda</taxon>
        <taxon>Heterobranchia</taxon>
        <taxon>Euthyneura</taxon>
        <taxon>Panpulmonata</taxon>
        <taxon>Sacoglossa</taxon>
        <taxon>Placobranchoidea</taxon>
        <taxon>Plakobranchidae</taxon>
        <taxon>Elysia</taxon>
    </lineage>
</organism>
<dbReference type="EMBL" id="JAWDGP010007969">
    <property type="protein sequence ID" value="KAK3698684.1"/>
    <property type="molecule type" value="Genomic_DNA"/>
</dbReference>
<feature type="compositionally biased region" description="Basic residues" evidence="1">
    <location>
        <begin position="123"/>
        <end position="132"/>
    </location>
</feature>
<evidence type="ECO:0000313" key="3">
    <source>
        <dbReference type="Proteomes" id="UP001283361"/>
    </source>
</evidence>
<reference evidence="2" key="1">
    <citation type="journal article" date="2023" name="G3 (Bethesda)">
        <title>A reference genome for the long-term kleptoplast-retaining sea slug Elysia crispata morphotype clarki.</title>
        <authorList>
            <person name="Eastman K.E."/>
            <person name="Pendleton A.L."/>
            <person name="Shaikh M.A."/>
            <person name="Suttiyut T."/>
            <person name="Ogas R."/>
            <person name="Tomko P."/>
            <person name="Gavelis G."/>
            <person name="Widhalm J.R."/>
            <person name="Wisecaver J.H."/>
        </authorList>
    </citation>
    <scope>NUCLEOTIDE SEQUENCE</scope>
    <source>
        <strain evidence="2">ECLA1</strain>
    </source>
</reference>
<evidence type="ECO:0000256" key="1">
    <source>
        <dbReference type="SAM" id="MobiDB-lite"/>
    </source>
</evidence>
<sequence length="370" mass="41758">MHIKVKERANTDPFWCIQNENSRIQSYPLSAITTNGSSLYNFEISKKIPLPSPAPSPHRPRCQYHWLFSTPWRRKTEHSLWADSPSVNGTHTRLLKVNRSEAAASDSAGSHKYKGGKPENFHARKRGEKKKQRADGRGATSGSEIDLFHAPEPSITAAALTPDRPLYAGAIYLILATVRKLPDRAGREEDTTRASRAQQETQGRKNNRGGSQVSPCLTLGLRHPIPIVLIFLISQERKRWVSGHNISVNTIAQYRAGSCLNRSYVGKRKWKKENRNGTSRQDESITKESKRIAEQSSHCLFRLRIISLVFDSSFPQTGYFSWTSSKRLGETLTDAIYSLCSASTHFGIDLEYFAPAIKIKFSGDEFRRQL</sequence>
<evidence type="ECO:0000313" key="2">
    <source>
        <dbReference type="EMBL" id="KAK3698684.1"/>
    </source>
</evidence>
<feature type="region of interest" description="Disordered" evidence="1">
    <location>
        <begin position="100"/>
        <end position="148"/>
    </location>
</feature>